<dbReference type="EMBL" id="NUSQ01000113">
    <property type="protein sequence ID" value="PHD65720.1"/>
    <property type="molecule type" value="Genomic_DNA"/>
</dbReference>
<sequence length="73" mass="8690">MYFNGFKLLYVFYAIIEQVLLKIKKRHPKVPSSDLNHFHFNNMVLSLKTIGIFPVGFVSSFYEIMSVFYFVFQ</sequence>
<dbReference type="Proteomes" id="UP000225997">
    <property type="component" value="Unassembled WGS sequence"/>
</dbReference>
<accession>A0A2C4QML8</accession>
<organism evidence="1 2">
    <name type="scientific">Bacillus toyonensis</name>
    <dbReference type="NCBI Taxonomy" id="155322"/>
    <lineage>
        <taxon>Bacteria</taxon>
        <taxon>Bacillati</taxon>
        <taxon>Bacillota</taxon>
        <taxon>Bacilli</taxon>
        <taxon>Bacillales</taxon>
        <taxon>Bacillaceae</taxon>
        <taxon>Bacillus</taxon>
        <taxon>Bacillus cereus group</taxon>
    </lineage>
</organism>
<protein>
    <submittedName>
        <fullName evidence="1">Uncharacterized protein</fullName>
    </submittedName>
</protein>
<proteinExistence type="predicted"/>
<comment type="caution">
    <text evidence="1">The sequence shown here is derived from an EMBL/GenBank/DDBJ whole genome shotgun (WGS) entry which is preliminary data.</text>
</comment>
<evidence type="ECO:0000313" key="2">
    <source>
        <dbReference type="Proteomes" id="UP000225997"/>
    </source>
</evidence>
<gene>
    <name evidence="1" type="ORF">COF40_22600</name>
</gene>
<reference evidence="1 2" key="1">
    <citation type="submission" date="2017-09" db="EMBL/GenBank/DDBJ databases">
        <title>Large-scale bioinformatics analysis of Bacillus genomes uncovers conserved roles of natural products in bacterial physiology.</title>
        <authorList>
            <consortium name="Agbiome Team Llc"/>
            <person name="Bleich R.M."/>
            <person name="Grubbs K.J."/>
            <person name="Santa Maria K.C."/>
            <person name="Allen S.E."/>
            <person name="Farag S."/>
            <person name="Shank E.A."/>
            <person name="Bowers A."/>
        </authorList>
    </citation>
    <scope>NUCLEOTIDE SEQUENCE [LARGE SCALE GENOMIC DNA]</scope>
    <source>
        <strain evidence="1 2">AFS044250</strain>
    </source>
</reference>
<name>A0A2C4QML8_9BACI</name>
<evidence type="ECO:0000313" key="1">
    <source>
        <dbReference type="EMBL" id="PHD65720.1"/>
    </source>
</evidence>
<dbReference type="AlphaFoldDB" id="A0A2C4QML8"/>